<evidence type="ECO:0000256" key="2">
    <source>
        <dbReference type="ARBA" id="ARBA00022801"/>
    </source>
</evidence>
<evidence type="ECO:0000256" key="3">
    <source>
        <dbReference type="ARBA" id="ARBA00023027"/>
    </source>
</evidence>
<sequence length="97" mass="11062">MLVLDGALNELVKIMECRKEMGQTVVPIFYHVDPSDVRKQMGSFGEAFSRGKLASYRWWRRSSANLWILAMAMREAAPLISKKGGFQTGDNCYRQCI</sequence>
<dbReference type="AlphaFoldDB" id="A0A438HWL8"/>
<dbReference type="PROSITE" id="PS50104">
    <property type="entry name" value="TIR"/>
    <property type="match status" value="1"/>
</dbReference>
<organism evidence="6 7">
    <name type="scientific">Vitis vinifera</name>
    <name type="common">Grape</name>
    <dbReference type="NCBI Taxonomy" id="29760"/>
    <lineage>
        <taxon>Eukaryota</taxon>
        <taxon>Viridiplantae</taxon>
        <taxon>Streptophyta</taxon>
        <taxon>Embryophyta</taxon>
        <taxon>Tracheophyta</taxon>
        <taxon>Spermatophyta</taxon>
        <taxon>Magnoliopsida</taxon>
        <taxon>eudicotyledons</taxon>
        <taxon>Gunneridae</taxon>
        <taxon>Pentapetalae</taxon>
        <taxon>rosids</taxon>
        <taxon>Vitales</taxon>
        <taxon>Vitaceae</taxon>
        <taxon>Viteae</taxon>
        <taxon>Vitis</taxon>
    </lineage>
</organism>
<dbReference type="EMBL" id="QGNW01000169">
    <property type="protein sequence ID" value="RVW88863.1"/>
    <property type="molecule type" value="Genomic_DNA"/>
</dbReference>
<dbReference type="Pfam" id="PF01582">
    <property type="entry name" value="TIR"/>
    <property type="match status" value="1"/>
</dbReference>
<dbReference type="InterPro" id="IPR000157">
    <property type="entry name" value="TIR_dom"/>
</dbReference>
<name>A0A438HWL8_VITVI</name>
<evidence type="ECO:0000256" key="4">
    <source>
        <dbReference type="ARBA" id="ARBA00047304"/>
    </source>
</evidence>
<comment type="caution">
    <text evidence="6">The sequence shown here is derived from an EMBL/GenBank/DDBJ whole genome shotgun (WGS) entry which is preliminary data.</text>
</comment>
<gene>
    <name evidence="6" type="primary">DSC2_3</name>
    <name evidence="6" type="ORF">CK203_044999</name>
</gene>
<dbReference type="EC" id="3.2.2.6" evidence="1"/>
<evidence type="ECO:0000259" key="5">
    <source>
        <dbReference type="PROSITE" id="PS50104"/>
    </source>
</evidence>
<dbReference type="SUPFAM" id="SSF52200">
    <property type="entry name" value="Toll/Interleukin receptor TIR domain"/>
    <property type="match status" value="1"/>
</dbReference>
<comment type="catalytic activity">
    <reaction evidence="4">
        <text>NAD(+) + H2O = ADP-D-ribose + nicotinamide + H(+)</text>
        <dbReference type="Rhea" id="RHEA:16301"/>
        <dbReference type="ChEBI" id="CHEBI:15377"/>
        <dbReference type="ChEBI" id="CHEBI:15378"/>
        <dbReference type="ChEBI" id="CHEBI:17154"/>
        <dbReference type="ChEBI" id="CHEBI:57540"/>
        <dbReference type="ChEBI" id="CHEBI:57967"/>
        <dbReference type="EC" id="3.2.2.6"/>
    </reaction>
    <physiologicalReaction direction="left-to-right" evidence="4">
        <dbReference type="Rhea" id="RHEA:16302"/>
    </physiologicalReaction>
</comment>
<dbReference type="InterPro" id="IPR035897">
    <property type="entry name" value="Toll_tir_struct_dom_sf"/>
</dbReference>
<dbReference type="GO" id="GO:0061809">
    <property type="term" value="F:NAD+ nucleosidase activity, cyclic ADP-ribose generating"/>
    <property type="evidence" value="ECO:0007669"/>
    <property type="project" value="UniProtKB-EC"/>
</dbReference>
<dbReference type="PANTHER" id="PTHR32009">
    <property type="entry name" value="TMV RESISTANCE PROTEIN N-LIKE"/>
    <property type="match status" value="1"/>
</dbReference>
<evidence type="ECO:0000256" key="1">
    <source>
        <dbReference type="ARBA" id="ARBA00011982"/>
    </source>
</evidence>
<keyword evidence="3" id="KW-0520">NAD</keyword>
<proteinExistence type="predicted"/>
<dbReference type="Gene3D" id="3.40.50.10140">
    <property type="entry name" value="Toll/interleukin-1 receptor homology (TIR) domain"/>
    <property type="match status" value="1"/>
</dbReference>
<protein>
    <recommendedName>
        <fullName evidence="1">ADP-ribosyl cyclase/cyclic ADP-ribose hydrolase</fullName>
        <ecNumber evidence="1">3.2.2.6</ecNumber>
    </recommendedName>
</protein>
<evidence type="ECO:0000313" key="7">
    <source>
        <dbReference type="Proteomes" id="UP000288805"/>
    </source>
</evidence>
<feature type="domain" description="TIR" evidence="5">
    <location>
        <begin position="1"/>
        <end position="77"/>
    </location>
</feature>
<dbReference type="GO" id="GO:0007165">
    <property type="term" value="P:signal transduction"/>
    <property type="evidence" value="ECO:0007669"/>
    <property type="project" value="InterPro"/>
</dbReference>
<reference evidence="6 7" key="1">
    <citation type="journal article" date="2018" name="PLoS Genet.">
        <title>Population sequencing reveals clonal diversity and ancestral inbreeding in the grapevine cultivar Chardonnay.</title>
        <authorList>
            <person name="Roach M.J."/>
            <person name="Johnson D.L."/>
            <person name="Bohlmann J."/>
            <person name="van Vuuren H.J."/>
            <person name="Jones S.J."/>
            <person name="Pretorius I.S."/>
            <person name="Schmidt S.A."/>
            <person name="Borneman A.R."/>
        </authorList>
    </citation>
    <scope>NUCLEOTIDE SEQUENCE [LARGE SCALE GENOMIC DNA]</scope>
    <source>
        <strain evidence="7">cv. Chardonnay</strain>
        <tissue evidence="6">Leaf</tissue>
    </source>
</reference>
<dbReference type="PANTHER" id="PTHR32009:SF39">
    <property type="entry name" value="TIR DOMAIN-CONTAINING PROTEIN"/>
    <property type="match status" value="1"/>
</dbReference>
<accession>A0A438HWL8</accession>
<keyword evidence="2" id="KW-0378">Hydrolase</keyword>
<evidence type="ECO:0000313" key="6">
    <source>
        <dbReference type="EMBL" id="RVW88863.1"/>
    </source>
</evidence>
<dbReference type="Proteomes" id="UP000288805">
    <property type="component" value="Unassembled WGS sequence"/>
</dbReference>